<dbReference type="Proteomes" id="UP000186940">
    <property type="component" value="Unassembled WGS sequence"/>
</dbReference>
<organism evidence="14 15">
    <name type="scientific">Candidatus Syntropharchaeum caldarium</name>
    <dbReference type="NCBI Taxonomy" id="1838285"/>
    <lineage>
        <taxon>Archaea</taxon>
        <taxon>Methanobacteriati</taxon>
        <taxon>Methanobacteriota</taxon>
        <taxon>Stenosarchaea group</taxon>
        <taxon>Methanomicrobia</taxon>
        <taxon>Methanosarcinales</taxon>
        <taxon>ANME-2 cluster</taxon>
        <taxon>Candidatus Syntropharchaeum</taxon>
    </lineage>
</organism>
<evidence type="ECO:0000256" key="12">
    <source>
        <dbReference type="ARBA" id="ARBA00048696"/>
    </source>
</evidence>
<keyword evidence="8" id="KW-0460">Magnesium</keyword>
<dbReference type="InterPro" id="IPR052038">
    <property type="entry name" value="Type-VII_TA_antitoxin"/>
</dbReference>
<evidence type="ECO:0000256" key="3">
    <source>
        <dbReference type="ARBA" id="ARBA00022679"/>
    </source>
</evidence>
<evidence type="ECO:0000256" key="6">
    <source>
        <dbReference type="ARBA" id="ARBA00022741"/>
    </source>
</evidence>
<name>A0A1F2PAL5_9EURY</name>
<evidence type="ECO:0000256" key="10">
    <source>
        <dbReference type="ARBA" id="ARBA00038276"/>
    </source>
</evidence>
<dbReference type="AlphaFoldDB" id="A0A1F2PAL5"/>
<dbReference type="GO" id="GO:0005524">
    <property type="term" value="F:ATP binding"/>
    <property type="evidence" value="ECO:0007669"/>
    <property type="project" value="UniProtKB-KW"/>
</dbReference>
<dbReference type="SUPFAM" id="SSF81301">
    <property type="entry name" value="Nucleotidyltransferase"/>
    <property type="match status" value="1"/>
</dbReference>
<comment type="cofactor">
    <cofactor evidence="1">
        <name>Mg(2+)</name>
        <dbReference type="ChEBI" id="CHEBI:18420"/>
    </cofactor>
</comment>
<evidence type="ECO:0000256" key="2">
    <source>
        <dbReference type="ARBA" id="ARBA00022649"/>
    </source>
</evidence>
<reference evidence="14" key="1">
    <citation type="submission" date="2016-05" db="EMBL/GenBank/DDBJ databases">
        <title>Microbial consortia oxidize butane by reversing methanogenesis.</title>
        <authorList>
            <person name="Laso-Perez R."/>
            <person name="Richter M."/>
            <person name="Wegener G."/>
            <person name="Musat F."/>
        </authorList>
    </citation>
    <scope>NUCLEOTIDE SEQUENCE [LARGE SCALE GENOMIC DNA]</scope>
    <source>
        <strain evidence="14">BOX2</strain>
    </source>
</reference>
<keyword evidence="5" id="KW-0479">Metal-binding</keyword>
<dbReference type="InterPro" id="IPR043519">
    <property type="entry name" value="NT_sf"/>
</dbReference>
<dbReference type="GO" id="GO:0070733">
    <property type="term" value="F:AMPylase activity"/>
    <property type="evidence" value="ECO:0007669"/>
    <property type="project" value="UniProtKB-EC"/>
</dbReference>
<keyword evidence="15" id="KW-1185">Reference proteome</keyword>
<accession>A0A1F2PAL5</accession>
<dbReference type="GO" id="GO:0046872">
    <property type="term" value="F:metal ion binding"/>
    <property type="evidence" value="ECO:0007669"/>
    <property type="project" value="UniProtKB-KW"/>
</dbReference>
<evidence type="ECO:0000256" key="8">
    <source>
        <dbReference type="ARBA" id="ARBA00022842"/>
    </source>
</evidence>
<evidence type="ECO:0000256" key="4">
    <source>
        <dbReference type="ARBA" id="ARBA00022695"/>
    </source>
</evidence>
<dbReference type="PATRIC" id="fig|1838285.3.peg.733"/>
<evidence type="ECO:0000256" key="9">
    <source>
        <dbReference type="ARBA" id="ARBA00034531"/>
    </source>
</evidence>
<dbReference type="EMBL" id="LYOS01000002">
    <property type="protein sequence ID" value="OFV68084.1"/>
    <property type="molecule type" value="Genomic_DNA"/>
</dbReference>
<keyword evidence="2" id="KW-1277">Toxin-antitoxin system</keyword>
<evidence type="ECO:0000256" key="7">
    <source>
        <dbReference type="ARBA" id="ARBA00022840"/>
    </source>
</evidence>
<evidence type="ECO:0000259" key="13">
    <source>
        <dbReference type="Pfam" id="PF01909"/>
    </source>
</evidence>
<dbReference type="InterPro" id="IPR002934">
    <property type="entry name" value="Polymerase_NTP_transf_dom"/>
</dbReference>
<dbReference type="PANTHER" id="PTHR33571:SF19">
    <property type="entry name" value="PROTEIN ADENYLYLTRANSFERASE MJ0128-RELATED"/>
    <property type="match status" value="1"/>
</dbReference>
<evidence type="ECO:0000256" key="11">
    <source>
        <dbReference type="ARBA" id="ARBA00047518"/>
    </source>
</evidence>
<evidence type="ECO:0000256" key="1">
    <source>
        <dbReference type="ARBA" id="ARBA00001946"/>
    </source>
</evidence>
<gene>
    <name evidence="14" type="ORF">SCAL_000724</name>
</gene>
<dbReference type="Gene3D" id="3.30.460.10">
    <property type="entry name" value="Beta Polymerase, domain 2"/>
    <property type="match status" value="1"/>
</dbReference>
<evidence type="ECO:0000313" key="14">
    <source>
        <dbReference type="EMBL" id="OFV68084.1"/>
    </source>
</evidence>
<comment type="catalytic activity">
    <reaction evidence="11">
        <text>O-(5'-adenylyl)-L-tyrosyl-[protein] + ATP = O-[5'-(adenylyl-(5'-&gt;3')-adenylyl)]-L-tyrosyl-[protein] + diphosphate</text>
        <dbReference type="Rhea" id="RHEA:66528"/>
        <dbReference type="Rhea" id="RHEA-COMP:13846"/>
        <dbReference type="Rhea" id="RHEA-COMP:17046"/>
        <dbReference type="ChEBI" id="CHEBI:30616"/>
        <dbReference type="ChEBI" id="CHEBI:33019"/>
        <dbReference type="ChEBI" id="CHEBI:83624"/>
        <dbReference type="ChEBI" id="CHEBI:167160"/>
    </reaction>
</comment>
<dbReference type="PANTHER" id="PTHR33571">
    <property type="entry name" value="SSL8005 PROTEIN"/>
    <property type="match status" value="1"/>
</dbReference>
<keyword evidence="3" id="KW-0808">Transferase</keyword>
<dbReference type="EC" id="2.7.7.108" evidence="9"/>
<dbReference type="CDD" id="cd05403">
    <property type="entry name" value="NT_KNTase_like"/>
    <property type="match status" value="1"/>
</dbReference>
<keyword evidence="7" id="KW-0067">ATP-binding</keyword>
<proteinExistence type="inferred from homology"/>
<feature type="domain" description="Polymerase nucleotidyl transferase" evidence="13">
    <location>
        <begin position="34"/>
        <end position="117"/>
    </location>
</feature>
<comment type="caution">
    <text evidence="14">The sequence shown here is derived from an EMBL/GenBank/DDBJ whole genome shotgun (WGS) entry which is preliminary data.</text>
</comment>
<comment type="catalytic activity">
    <reaction evidence="12">
        <text>L-tyrosyl-[protein] + ATP = O-(5'-adenylyl)-L-tyrosyl-[protein] + diphosphate</text>
        <dbReference type="Rhea" id="RHEA:54288"/>
        <dbReference type="Rhea" id="RHEA-COMP:10136"/>
        <dbReference type="Rhea" id="RHEA-COMP:13846"/>
        <dbReference type="ChEBI" id="CHEBI:30616"/>
        <dbReference type="ChEBI" id="CHEBI:33019"/>
        <dbReference type="ChEBI" id="CHEBI:46858"/>
        <dbReference type="ChEBI" id="CHEBI:83624"/>
        <dbReference type="EC" id="2.7.7.108"/>
    </reaction>
</comment>
<sequence>MPAIALKRFKTENEIKNNRWQKMKKSLDEIKEIIEKHKEELKEKYGVKEIGIFGSFVRGEAKEGSDVDILVEFEKPIGFFKFLELEEYLSNLIGGKVDLVSKKALKPHIGKYILEEVVTV</sequence>
<evidence type="ECO:0000313" key="15">
    <source>
        <dbReference type="Proteomes" id="UP000186940"/>
    </source>
</evidence>
<dbReference type="Pfam" id="PF01909">
    <property type="entry name" value="NTP_transf_2"/>
    <property type="match status" value="1"/>
</dbReference>
<dbReference type="STRING" id="1838285.SCAL_000724"/>
<keyword evidence="6" id="KW-0547">Nucleotide-binding</keyword>
<evidence type="ECO:0000256" key="5">
    <source>
        <dbReference type="ARBA" id="ARBA00022723"/>
    </source>
</evidence>
<comment type="similarity">
    <text evidence="10">Belongs to the MntA antitoxin family.</text>
</comment>
<protein>
    <recommendedName>
        <fullName evidence="9">protein adenylyltransferase</fullName>
        <ecNumber evidence="9">2.7.7.108</ecNumber>
    </recommendedName>
</protein>
<keyword evidence="4" id="KW-0548">Nucleotidyltransferase</keyword>